<keyword evidence="2" id="KW-0472">Membrane</keyword>
<keyword evidence="2" id="KW-0812">Transmembrane</keyword>
<gene>
    <name evidence="3" type="ORF">J1605_021784</name>
</gene>
<dbReference type="Proteomes" id="UP001159641">
    <property type="component" value="Unassembled WGS sequence"/>
</dbReference>
<comment type="caution">
    <text evidence="3">The sequence shown here is derived from an EMBL/GenBank/DDBJ whole genome shotgun (WGS) entry which is preliminary data.</text>
</comment>
<sequence length="127" mass="13853">MLVGEPRSCKPSGKKKKKKMRKNAHTKVIIVATISCLSVFLLFIAVFFIYRCTQHDSSHEESAKRTSHSKFPKQGAAGVSKLERISESPEESPGVTYDQLNTNALSAAASVPTQEPPGSCVYATLKL</sequence>
<evidence type="ECO:0000256" key="2">
    <source>
        <dbReference type="SAM" id="Phobius"/>
    </source>
</evidence>
<protein>
    <submittedName>
        <fullName evidence="3">Uncharacterized protein</fullName>
    </submittedName>
</protein>
<dbReference type="EMBL" id="JAIQCJ010001396">
    <property type="protein sequence ID" value="KAJ8789826.1"/>
    <property type="molecule type" value="Genomic_DNA"/>
</dbReference>
<evidence type="ECO:0000313" key="4">
    <source>
        <dbReference type="Proteomes" id="UP001159641"/>
    </source>
</evidence>
<feature type="region of interest" description="Disordered" evidence="1">
    <location>
        <begin position="1"/>
        <end position="21"/>
    </location>
</feature>
<evidence type="ECO:0000256" key="1">
    <source>
        <dbReference type="SAM" id="MobiDB-lite"/>
    </source>
</evidence>
<organism evidence="3 4">
    <name type="scientific">Eschrichtius robustus</name>
    <name type="common">California gray whale</name>
    <name type="synonym">Eschrichtius gibbosus</name>
    <dbReference type="NCBI Taxonomy" id="9764"/>
    <lineage>
        <taxon>Eukaryota</taxon>
        <taxon>Metazoa</taxon>
        <taxon>Chordata</taxon>
        <taxon>Craniata</taxon>
        <taxon>Vertebrata</taxon>
        <taxon>Euteleostomi</taxon>
        <taxon>Mammalia</taxon>
        <taxon>Eutheria</taxon>
        <taxon>Laurasiatheria</taxon>
        <taxon>Artiodactyla</taxon>
        <taxon>Whippomorpha</taxon>
        <taxon>Cetacea</taxon>
        <taxon>Mysticeti</taxon>
        <taxon>Eschrichtiidae</taxon>
        <taxon>Eschrichtius</taxon>
    </lineage>
</organism>
<evidence type="ECO:0000313" key="3">
    <source>
        <dbReference type="EMBL" id="KAJ8789826.1"/>
    </source>
</evidence>
<dbReference type="AlphaFoldDB" id="A0AB34HDH5"/>
<accession>A0AB34HDH5</accession>
<reference evidence="3 4" key="1">
    <citation type="submission" date="2022-11" db="EMBL/GenBank/DDBJ databases">
        <title>Whole genome sequence of Eschrichtius robustus ER-17-0199.</title>
        <authorList>
            <person name="Bruniche-Olsen A."/>
            <person name="Black A.N."/>
            <person name="Fields C.J."/>
            <person name="Walden K."/>
            <person name="Dewoody J.A."/>
        </authorList>
    </citation>
    <scope>NUCLEOTIDE SEQUENCE [LARGE SCALE GENOMIC DNA]</scope>
    <source>
        <strain evidence="3">ER-17-0199</strain>
        <tissue evidence="3">Blubber</tissue>
    </source>
</reference>
<proteinExistence type="predicted"/>
<keyword evidence="2" id="KW-1133">Transmembrane helix</keyword>
<feature type="region of interest" description="Disordered" evidence="1">
    <location>
        <begin position="59"/>
        <end position="97"/>
    </location>
</feature>
<keyword evidence="4" id="KW-1185">Reference proteome</keyword>
<feature type="transmembrane region" description="Helical" evidence="2">
    <location>
        <begin position="28"/>
        <end position="50"/>
    </location>
</feature>
<feature type="compositionally biased region" description="Basic residues" evidence="1">
    <location>
        <begin position="12"/>
        <end position="21"/>
    </location>
</feature>
<name>A0AB34HDH5_ESCRO</name>